<name>A0A8H7NJC7_BIOOC</name>
<proteinExistence type="predicted"/>
<accession>A0A8H7NJC7</accession>
<gene>
    <name evidence="2" type="ORF">IM811_007727</name>
</gene>
<evidence type="ECO:0000313" key="3">
    <source>
        <dbReference type="Proteomes" id="UP000616885"/>
    </source>
</evidence>
<evidence type="ECO:0000313" key="2">
    <source>
        <dbReference type="EMBL" id="KAF9756783.1"/>
    </source>
</evidence>
<sequence>MASVIAVKGRASSSGRQRIKTPPLQSPRWNPNKMEQSNTDPKPSLGGYLPWLVWISLGLSLPIEHLNVLLGQGIVLAVEEPQSTVHVRNLPQRGPSKAPTATVTCLAINCCALVEPAQRAAARDLPKLTCHTLS</sequence>
<dbReference type="EMBL" id="JADCTT010000002">
    <property type="protein sequence ID" value="KAF9756783.1"/>
    <property type="molecule type" value="Genomic_DNA"/>
</dbReference>
<dbReference type="AlphaFoldDB" id="A0A8H7NJC7"/>
<dbReference type="Proteomes" id="UP000616885">
    <property type="component" value="Unassembled WGS sequence"/>
</dbReference>
<protein>
    <submittedName>
        <fullName evidence="2">Uncharacterized protein</fullName>
    </submittedName>
</protein>
<comment type="caution">
    <text evidence="2">The sequence shown here is derived from an EMBL/GenBank/DDBJ whole genome shotgun (WGS) entry which is preliminary data.</text>
</comment>
<reference evidence="2" key="1">
    <citation type="submission" date="2020-10" db="EMBL/GenBank/DDBJ databases">
        <title>High-Quality Genome Resource of Clonostachys rosea strain S41 by Oxford Nanopore Long-Read Sequencing.</title>
        <authorList>
            <person name="Wang H."/>
        </authorList>
    </citation>
    <scope>NUCLEOTIDE SEQUENCE</scope>
    <source>
        <strain evidence="2">S41</strain>
    </source>
</reference>
<evidence type="ECO:0000256" key="1">
    <source>
        <dbReference type="SAM" id="MobiDB-lite"/>
    </source>
</evidence>
<feature type="region of interest" description="Disordered" evidence="1">
    <location>
        <begin position="1"/>
        <end position="44"/>
    </location>
</feature>
<feature type="compositionally biased region" description="Polar residues" evidence="1">
    <location>
        <begin position="27"/>
        <end position="41"/>
    </location>
</feature>
<organism evidence="2 3">
    <name type="scientific">Bionectria ochroleuca</name>
    <name type="common">Gliocladium roseum</name>
    <dbReference type="NCBI Taxonomy" id="29856"/>
    <lineage>
        <taxon>Eukaryota</taxon>
        <taxon>Fungi</taxon>
        <taxon>Dikarya</taxon>
        <taxon>Ascomycota</taxon>
        <taxon>Pezizomycotina</taxon>
        <taxon>Sordariomycetes</taxon>
        <taxon>Hypocreomycetidae</taxon>
        <taxon>Hypocreales</taxon>
        <taxon>Bionectriaceae</taxon>
        <taxon>Clonostachys</taxon>
    </lineage>
</organism>